<reference evidence="1" key="1">
    <citation type="submission" date="2022-11" db="EMBL/GenBank/DDBJ databases">
        <title>beta-Carotene-producing bacterium, Jeongeuplla avenae sp. nov., alleviates the salt stress of Arabidopsis seedlings.</title>
        <authorList>
            <person name="Jiang L."/>
            <person name="Lee J."/>
        </authorList>
    </citation>
    <scope>NUCLEOTIDE SEQUENCE</scope>
    <source>
        <strain evidence="1">DY_R2A_6</strain>
    </source>
</reference>
<dbReference type="Proteomes" id="UP001163223">
    <property type="component" value="Chromosome"/>
</dbReference>
<organism evidence="1 2">
    <name type="scientific">Antarcticirhabdus aurantiaca</name>
    <dbReference type="NCBI Taxonomy" id="2606717"/>
    <lineage>
        <taxon>Bacteria</taxon>
        <taxon>Pseudomonadati</taxon>
        <taxon>Pseudomonadota</taxon>
        <taxon>Alphaproteobacteria</taxon>
        <taxon>Hyphomicrobiales</taxon>
        <taxon>Aurantimonadaceae</taxon>
        <taxon>Antarcticirhabdus</taxon>
    </lineage>
</organism>
<sequence length="68" mass="7935">MLQDRKNPFYRPLWVRLLILAVCAGWSAFEWWNGEPTWMMIALAITAYAVYSFFIAFDPDDRSAGSEK</sequence>
<proteinExistence type="predicted"/>
<accession>A0ACD4NQY5</accession>
<evidence type="ECO:0000313" key="2">
    <source>
        <dbReference type="Proteomes" id="UP001163223"/>
    </source>
</evidence>
<gene>
    <name evidence="1" type="ORF">OXU80_02630</name>
</gene>
<evidence type="ECO:0000313" key="1">
    <source>
        <dbReference type="EMBL" id="WAJ29158.1"/>
    </source>
</evidence>
<name>A0ACD4NQY5_9HYPH</name>
<protein>
    <submittedName>
        <fullName evidence="1">Uncharacterized protein</fullName>
    </submittedName>
</protein>
<keyword evidence="2" id="KW-1185">Reference proteome</keyword>
<dbReference type="EMBL" id="CP113520">
    <property type="protein sequence ID" value="WAJ29158.1"/>
    <property type="molecule type" value="Genomic_DNA"/>
</dbReference>